<protein>
    <submittedName>
        <fullName evidence="1">Uncharacterized protein</fullName>
    </submittedName>
</protein>
<evidence type="ECO:0000313" key="1">
    <source>
        <dbReference type="EMBL" id="KAI8424348.1"/>
    </source>
</evidence>
<organism evidence="1 2">
    <name type="scientific">Choristoneura fumiferana</name>
    <name type="common">Spruce budworm moth</name>
    <name type="synonym">Archips fumiferana</name>
    <dbReference type="NCBI Taxonomy" id="7141"/>
    <lineage>
        <taxon>Eukaryota</taxon>
        <taxon>Metazoa</taxon>
        <taxon>Ecdysozoa</taxon>
        <taxon>Arthropoda</taxon>
        <taxon>Hexapoda</taxon>
        <taxon>Insecta</taxon>
        <taxon>Pterygota</taxon>
        <taxon>Neoptera</taxon>
        <taxon>Endopterygota</taxon>
        <taxon>Lepidoptera</taxon>
        <taxon>Glossata</taxon>
        <taxon>Ditrysia</taxon>
        <taxon>Tortricoidea</taxon>
        <taxon>Tortricidae</taxon>
        <taxon>Tortricinae</taxon>
        <taxon>Choristoneura</taxon>
    </lineage>
</organism>
<gene>
    <name evidence="1" type="ORF">MSG28_002888</name>
</gene>
<accession>A0ACC0JJX1</accession>
<sequence>MIKMIPRVSTLMNVLKNLERCFLSSLGHPPREFAVAYVYEEKQITPKKFSLKDIVGDGFLLAVPKFRRTVEKRLTRKFGSPDYHWKMLVPQTNIKVCHECGHHHERGRLCEHCYKRVEEETKLIQTQIKHKLGSGPIQNDVIVLYKGENLPEKAQEFWKGKRVIEMKKERPQWFSKNLLQKSTQQPSKATDVKPTDLA</sequence>
<keyword evidence="2" id="KW-1185">Reference proteome</keyword>
<name>A0ACC0JJX1_CHOFU</name>
<proteinExistence type="predicted"/>
<dbReference type="Proteomes" id="UP001064048">
    <property type="component" value="Chromosome 4"/>
</dbReference>
<comment type="caution">
    <text evidence="1">The sequence shown here is derived from an EMBL/GenBank/DDBJ whole genome shotgun (WGS) entry which is preliminary data.</text>
</comment>
<evidence type="ECO:0000313" key="2">
    <source>
        <dbReference type="Proteomes" id="UP001064048"/>
    </source>
</evidence>
<dbReference type="EMBL" id="CM046104">
    <property type="protein sequence ID" value="KAI8424348.1"/>
    <property type="molecule type" value="Genomic_DNA"/>
</dbReference>
<reference evidence="1 2" key="1">
    <citation type="journal article" date="2022" name="Genome Biol. Evol.">
        <title>The Spruce Budworm Genome: Reconstructing the Evolutionary History of Antifreeze Proteins.</title>
        <authorList>
            <person name="Beliveau C."/>
            <person name="Gagne P."/>
            <person name="Picq S."/>
            <person name="Vernygora O."/>
            <person name="Keeling C.I."/>
            <person name="Pinkney K."/>
            <person name="Doucet D."/>
            <person name="Wen F."/>
            <person name="Johnston J.S."/>
            <person name="Maaroufi H."/>
            <person name="Boyle B."/>
            <person name="Laroche J."/>
            <person name="Dewar K."/>
            <person name="Juretic N."/>
            <person name="Blackburn G."/>
            <person name="Nisole A."/>
            <person name="Brunet B."/>
            <person name="Brandao M."/>
            <person name="Lumley L."/>
            <person name="Duan J."/>
            <person name="Quan G."/>
            <person name="Lucarotti C.J."/>
            <person name="Roe A.D."/>
            <person name="Sperling F.A.H."/>
            <person name="Levesque R.C."/>
            <person name="Cusson M."/>
        </authorList>
    </citation>
    <scope>NUCLEOTIDE SEQUENCE [LARGE SCALE GENOMIC DNA]</scope>
    <source>
        <strain evidence="1">Glfc:IPQL:Cfum</strain>
    </source>
</reference>